<comment type="caution">
    <text evidence="1">The sequence shown here is derived from an EMBL/GenBank/DDBJ whole genome shotgun (WGS) entry which is preliminary data.</text>
</comment>
<name>A0AAW2DGS2_9ROSI</name>
<keyword evidence="2" id="KW-1185">Reference proteome</keyword>
<evidence type="ECO:0000313" key="2">
    <source>
        <dbReference type="Proteomes" id="UP001459277"/>
    </source>
</evidence>
<protein>
    <recommendedName>
        <fullName evidence="3">Ribulose-phosphate 3-epimerase</fullName>
    </recommendedName>
</protein>
<accession>A0AAW2DGS2</accession>
<dbReference type="InterPro" id="IPR013785">
    <property type="entry name" value="Aldolase_TIM"/>
</dbReference>
<reference evidence="1 2" key="1">
    <citation type="submission" date="2024-01" db="EMBL/GenBank/DDBJ databases">
        <title>A telomere-to-telomere, gap-free genome of sweet tea (Lithocarpus litseifolius).</title>
        <authorList>
            <person name="Zhou J."/>
        </authorList>
    </citation>
    <scope>NUCLEOTIDE SEQUENCE [LARGE SCALE GENOMIC DNA]</scope>
    <source>
        <strain evidence="1">Zhou-2022a</strain>
        <tissue evidence="1">Leaf</tissue>
    </source>
</reference>
<dbReference type="AlphaFoldDB" id="A0AAW2DGS2"/>
<dbReference type="EMBL" id="JAZDWU010000003">
    <property type="protein sequence ID" value="KAL0009404.1"/>
    <property type="molecule type" value="Genomic_DNA"/>
</dbReference>
<dbReference type="Gene3D" id="3.20.20.70">
    <property type="entry name" value="Aldolase class I"/>
    <property type="match status" value="1"/>
</dbReference>
<evidence type="ECO:0008006" key="3">
    <source>
        <dbReference type="Google" id="ProtNLM"/>
    </source>
</evidence>
<organism evidence="1 2">
    <name type="scientific">Lithocarpus litseifolius</name>
    <dbReference type="NCBI Taxonomy" id="425828"/>
    <lineage>
        <taxon>Eukaryota</taxon>
        <taxon>Viridiplantae</taxon>
        <taxon>Streptophyta</taxon>
        <taxon>Embryophyta</taxon>
        <taxon>Tracheophyta</taxon>
        <taxon>Spermatophyta</taxon>
        <taxon>Magnoliopsida</taxon>
        <taxon>eudicotyledons</taxon>
        <taxon>Gunneridae</taxon>
        <taxon>Pentapetalae</taxon>
        <taxon>rosids</taxon>
        <taxon>fabids</taxon>
        <taxon>Fagales</taxon>
        <taxon>Fagaceae</taxon>
        <taxon>Lithocarpus</taxon>
    </lineage>
</organism>
<gene>
    <name evidence="1" type="ORF">SO802_010906</name>
</gene>
<evidence type="ECO:0000313" key="1">
    <source>
        <dbReference type="EMBL" id="KAL0009404.1"/>
    </source>
</evidence>
<sequence>MLSSDFANLAFKVKRMLSLGADWLHMDIVGDADSGLDRLWQKKKAEVQQL</sequence>
<dbReference type="Proteomes" id="UP001459277">
    <property type="component" value="Unassembled WGS sequence"/>
</dbReference>
<proteinExistence type="predicted"/>